<dbReference type="InterPro" id="IPR036116">
    <property type="entry name" value="FN3_sf"/>
</dbReference>
<dbReference type="SUPFAM" id="SSF49265">
    <property type="entry name" value="Fibronectin type III"/>
    <property type="match status" value="6"/>
</dbReference>
<dbReference type="PROSITE" id="PS50853">
    <property type="entry name" value="FN3"/>
    <property type="match status" value="7"/>
</dbReference>
<reference evidence="5" key="3">
    <citation type="submission" date="2020-07" db="EMBL/GenBank/DDBJ databases">
        <authorList>
            <person name="Yang C."/>
        </authorList>
    </citation>
    <scope>NUCLEOTIDE SEQUENCE</scope>
    <source>
        <strain evidence="5">Cx-624</strain>
    </source>
</reference>
<dbReference type="InterPro" id="IPR045474">
    <property type="entry name" value="GEVED"/>
</dbReference>
<feature type="domain" description="Fibronectin type-III" evidence="4">
    <location>
        <begin position="207"/>
        <end position="299"/>
    </location>
</feature>
<evidence type="ECO:0000256" key="3">
    <source>
        <dbReference type="SAM" id="SignalP"/>
    </source>
</evidence>
<keyword evidence="2" id="KW-0677">Repeat</keyword>
<feature type="domain" description="Fibronectin type-III" evidence="4">
    <location>
        <begin position="1245"/>
        <end position="1335"/>
    </location>
</feature>
<dbReference type="Proteomes" id="UP000539710">
    <property type="component" value="Unassembled WGS sequence"/>
</dbReference>
<feature type="domain" description="Fibronectin type-III" evidence="4">
    <location>
        <begin position="992"/>
        <end position="1081"/>
    </location>
</feature>
<evidence type="ECO:0000256" key="2">
    <source>
        <dbReference type="ARBA" id="ARBA00022737"/>
    </source>
</evidence>
<feature type="chain" id="PRO_5044656419" evidence="3">
    <location>
        <begin position="21"/>
        <end position="1748"/>
    </location>
</feature>
<dbReference type="KEGG" id="cbau:H1R16_05830"/>
<dbReference type="PANTHER" id="PTHR46708:SF2">
    <property type="entry name" value="FIBRONECTIN TYPE-III DOMAIN-CONTAINING PROTEIN"/>
    <property type="match status" value="1"/>
</dbReference>
<evidence type="ECO:0000313" key="7">
    <source>
        <dbReference type="Proteomes" id="UP000515349"/>
    </source>
</evidence>
<reference evidence="8" key="2">
    <citation type="submission" date="2020-07" db="EMBL/GenBank/DDBJ databases">
        <title>Flavobacterium sp. xlx-214.</title>
        <authorList>
            <person name="Yang C."/>
        </authorList>
    </citation>
    <scope>NUCLEOTIDE SEQUENCE [LARGE SCALE GENOMIC DNA]</scope>
    <source>
        <strain evidence="8">CX-624</strain>
    </source>
</reference>
<dbReference type="NCBIfam" id="TIGR04183">
    <property type="entry name" value="Por_Secre_tail"/>
    <property type="match status" value="1"/>
</dbReference>
<dbReference type="Proteomes" id="UP000515349">
    <property type="component" value="Chromosome"/>
</dbReference>
<feature type="domain" description="Fibronectin type-III" evidence="4">
    <location>
        <begin position="485"/>
        <end position="574"/>
    </location>
</feature>
<dbReference type="InterPro" id="IPR003961">
    <property type="entry name" value="FN3_dom"/>
</dbReference>
<keyword evidence="1 3" id="KW-0732">Signal</keyword>
<dbReference type="PROSITE" id="PS51257">
    <property type="entry name" value="PROKAR_LIPOPROTEIN"/>
    <property type="match status" value="1"/>
</dbReference>
<name>A0A7D7RM13_9FLAO</name>
<dbReference type="SMART" id="SM00060">
    <property type="entry name" value="FN3"/>
    <property type="match status" value="7"/>
</dbReference>
<evidence type="ECO:0000259" key="4">
    <source>
        <dbReference type="PROSITE" id="PS50853"/>
    </source>
</evidence>
<reference evidence="6 7" key="1">
    <citation type="submission" date="2020-07" db="EMBL/GenBank/DDBJ databases">
        <title>Chryseobacterium sp.cx-624.</title>
        <authorList>
            <person name="Yang C."/>
        </authorList>
    </citation>
    <scope>NUCLEOTIDE SEQUENCE [LARGE SCALE GENOMIC DNA]</scope>
    <source>
        <strain evidence="7">cx-624</strain>
        <strain evidence="6">Cx-624</strain>
    </source>
</reference>
<feature type="domain" description="Fibronectin type-III" evidence="4">
    <location>
        <begin position="1336"/>
        <end position="1421"/>
    </location>
</feature>
<evidence type="ECO:0000256" key="1">
    <source>
        <dbReference type="ARBA" id="ARBA00022729"/>
    </source>
</evidence>
<evidence type="ECO:0000313" key="6">
    <source>
        <dbReference type="EMBL" id="QMS99512.1"/>
    </source>
</evidence>
<dbReference type="InterPro" id="IPR050991">
    <property type="entry name" value="ECM_Regulatory_Proteins"/>
</dbReference>
<dbReference type="RefSeq" id="WP_181887986.1">
    <property type="nucleotide sequence ID" value="NZ_CP059472.1"/>
</dbReference>
<dbReference type="EMBL" id="CP059472">
    <property type="protein sequence ID" value="QMS99512.1"/>
    <property type="molecule type" value="Genomic_DNA"/>
</dbReference>
<dbReference type="Pfam" id="PF00041">
    <property type="entry name" value="fn3"/>
    <property type="match status" value="7"/>
</dbReference>
<dbReference type="InterPro" id="IPR026444">
    <property type="entry name" value="Secre_tail"/>
</dbReference>
<dbReference type="PANTHER" id="PTHR46708">
    <property type="entry name" value="TENASCIN"/>
    <property type="match status" value="1"/>
</dbReference>
<accession>A0A7D7RM13</accession>
<feature type="signal peptide" evidence="3">
    <location>
        <begin position="1"/>
        <end position="20"/>
    </location>
</feature>
<dbReference type="EMBL" id="JACEUX010000005">
    <property type="protein sequence ID" value="MBA5247891.1"/>
    <property type="molecule type" value="Genomic_DNA"/>
</dbReference>
<organism evidence="6 7">
    <name type="scientific">Marnyiella aurantia</name>
    <dbReference type="NCBI Taxonomy" id="2758037"/>
    <lineage>
        <taxon>Bacteria</taxon>
        <taxon>Pseudomonadati</taxon>
        <taxon>Bacteroidota</taxon>
        <taxon>Flavobacteriia</taxon>
        <taxon>Flavobacteriales</taxon>
        <taxon>Weeksellaceae</taxon>
        <taxon>Marnyiella</taxon>
    </lineage>
</organism>
<dbReference type="InterPro" id="IPR013783">
    <property type="entry name" value="Ig-like_fold"/>
</dbReference>
<proteinExistence type="predicted"/>
<feature type="domain" description="Fibronectin type-III" evidence="4">
    <location>
        <begin position="1425"/>
        <end position="1510"/>
    </location>
</feature>
<sequence>MKKLLLIFLLGWIAQVSGQACPPVAAPFLEPFSTGALPACWINQNPTSTSTNANVKWKFSGAPGYGATNNGKPAGTYAWVDASTPYDNEHTVELISRQINLTGLTAPFVQFEWFKNHLTSATGTLPTYDNNELKLHINDGSGWVQLWASTSNLDEWRTVGIPLPASYIGATVTLRFTVDKNVGTNPYFYDDILLDQVQVMQAPTCFVPALLPPSNVTPTGATISWTPPATAPAQGYEYYYSTVNTAPTAATAGTGTPGTTANITPLVAGTTYYWWVRSVCSASDKTAWVAGDPFTPGQIGSGTASMGNLPVYSCYGYNYSQQLYTAAELTGAIGTNTVINKIRFFVNSTATTQTNYNQWVVYMGNTNKTNFATTTDWVPYSSLSQVYSGTLPNMTAGTWVEITLTTPFVWDGVNNLVIAVDENASGYSCTANWGSYTAGSNRGILYYSDSVNPDPASPPTASSRYSTIPQLQLVSEPMPPCTSAAPTTVNVSGITTTTANLSWTPAQGAAYILQWRPVTTPAAPWTTVTPAPTASFHLLQGLTEQTQYEFRVAYVCSGVPGNFSNPVQFTTPSLTYCTIGTTSTTTYEYISNVTVNAVGAPTMVSNSTGTGQAYTDYTNDPARLVQLVIGTAGNSVSVAKTWTGSTYSAGTGVWIDFNRNGTFEASERVLNSPSNTTTPVSQTFAVPMPPLSYNGPLKTRMRVVLQEGGNPNPCGTFTWGEIEDYDVQLIMPPACSAAAPTNLTASNLTASTATLSWMPATGATYVLQWRAVTTPAAAWTTVTPAPTVSSYTLTGLSEQTQYEFRVAYICGTVQGAFANPVQFTTPAMSYCAANPTSSTVDLYISNVTVAPIGAPTMVSNSTDGAQYISYAGDPSRLVTLIMGTNGNTVSVSKTWPGTQWSGGVGVWIDFNRNGTFETNERVLNSPSNTTTPVTATFAVPMPPTAYTGPLKTRMRVVLQESGNPNACGTFTWGEVEDYDVQLVEPIPCTTAAPQNLSASNLGPTSATLSWMPATGAVYVLQWREVTTPAAPWTTVAPAPVTSFHILNGLQEQKTYEFRVAYVCNGTQGAFSAPFQFTTPPLNWCNAGSTTTPVDEHITNVTVTPTGFPISAPMVNNSGASTYTDYYFDPSKLVTLVLGSTDNIISVEKGWVNAPSNVAVSAWIDFNRNGTFETTELVLNTASSQITPVNDTFDVPAVGYASPYNTKMRVIARLTTVPTACGTFNFGEVEDYPVRLVEPIPCNNAAPQNVVVSGITHNSATVTWTPDQGGATYIVQYKPVGAANWTGQIPVTFLTGTYTIPNLVPSTQYIVQVVALCDNVPGAPTEVPFETKCDPEPPTNFTVTSITPNSALVSWNPVPTASYVLEYREVGAATWTTVNVTGTTYSLTGLNPYTTYEVRVASECSGAVNPYTTPQVFTTLPTCEMAPIGLTVTNITMTQAQVDWNAYPGATYVLRWRKVGSSGWNTQNLTANTYIITGLFEETQYEVQIANVCGGTTQQFTHPYVFTTPGLMYCDMTAASSVAEHISNVNVRPAGGPEMNSDSDASGYTSYVNDITRHILLVQGSTGNRISIDKEWANTQYNEAVTVWIDFNRDGVFSNSERILIAPANQNTPVTGTFSVPADAYVSLTNDKYVVMRVAMSRDGSPEMCSTFANGEVEDYRVRIMKQMPTNILDPNQITVYPNPVKNTLFITKVKDGAKYNVYSSIGQLIQTGVVLGNKIDVSKLINGVFVIDITDTNGDTAQKKFIKE</sequence>
<dbReference type="CDD" id="cd00063">
    <property type="entry name" value="FN3"/>
    <property type="match status" value="7"/>
</dbReference>
<protein>
    <submittedName>
        <fullName evidence="6">Fibronectin type III domain-containing protein</fullName>
    </submittedName>
</protein>
<dbReference type="Pfam" id="PF18962">
    <property type="entry name" value="Por_Secre_tail"/>
    <property type="match status" value="1"/>
</dbReference>
<keyword evidence="8" id="KW-1185">Reference proteome</keyword>
<feature type="domain" description="Fibronectin type-III" evidence="4">
    <location>
        <begin position="739"/>
        <end position="828"/>
    </location>
</feature>
<evidence type="ECO:0000313" key="8">
    <source>
        <dbReference type="Proteomes" id="UP000539710"/>
    </source>
</evidence>
<dbReference type="Pfam" id="PF20009">
    <property type="entry name" value="GEVED"/>
    <property type="match status" value="4"/>
</dbReference>
<gene>
    <name evidence="6" type="ORF">H1R16_05830</name>
    <name evidence="5" type="ORF">H2507_12040</name>
</gene>
<dbReference type="Gene3D" id="2.60.40.10">
    <property type="entry name" value="Immunoglobulins"/>
    <property type="match status" value="7"/>
</dbReference>
<dbReference type="Gene3D" id="2.60.120.260">
    <property type="entry name" value="Galactose-binding domain-like"/>
    <property type="match status" value="1"/>
</dbReference>
<evidence type="ECO:0000313" key="5">
    <source>
        <dbReference type="EMBL" id="MBA5247891.1"/>
    </source>
</evidence>